<dbReference type="AlphaFoldDB" id="A0A6J8DTR6"/>
<keyword evidence="2" id="KW-1185">Reference proteome</keyword>
<dbReference type="OrthoDB" id="10402522at2759"/>
<sequence length="151" mass="17578">MSVYKSYECNKSLCKDCSRKHNDKNKYQSHLMQLISDSFILNCKFSLEDDFLSERIISDIKCLPNGKVIVAVYEKREVMTFSVSGKQRRVIQLEYSPKLIDVVDKHTVAVLLIANIVTIIDIQQNHVQYIRDAVAFKDFSYLHRKPILFSL</sequence>
<proteinExistence type="predicted"/>
<dbReference type="EMBL" id="CACVKT020007819">
    <property type="protein sequence ID" value="CAC5410851.1"/>
    <property type="molecule type" value="Genomic_DNA"/>
</dbReference>
<evidence type="ECO:0008006" key="3">
    <source>
        <dbReference type="Google" id="ProtNLM"/>
    </source>
</evidence>
<dbReference type="Proteomes" id="UP000507470">
    <property type="component" value="Unassembled WGS sequence"/>
</dbReference>
<organism evidence="1 2">
    <name type="scientific">Mytilus coruscus</name>
    <name type="common">Sea mussel</name>
    <dbReference type="NCBI Taxonomy" id="42192"/>
    <lineage>
        <taxon>Eukaryota</taxon>
        <taxon>Metazoa</taxon>
        <taxon>Spiralia</taxon>
        <taxon>Lophotrochozoa</taxon>
        <taxon>Mollusca</taxon>
        <taxon>Bivalvia</taxon>
        <taxon>Autobranchia</taxon>
        <taxon>Pteriomorphia</taxon>
        <taxon>Mytilida</taxon>
        <taxon>Mytiloidea</taxon>
        <taxon>Mytilidae</taxon>
        <taxon>Mytilinae</taxon>
        <taxon>Mytilus</taxon>
    </lineage>
</organism>
<evidence type="ECO:0000313" key="2">
    <source>
        <dbReference type="Proteomes" id="UP000507470"/>
    </source>
</evidence>
<protein>
    <recommendedName>
        <fullName evidence="3">B box-type domain-containing protein</fullName>
    </recommendedName>
</protein>
<accession>A0A6J8DTR6</accession>
<evidence type="ECO:0000313" key="1">
    <source>
        <dbReference type="EMBL" id="CAC5410851.1"/>
    </source>
</evidence>
<reference evidence="1 2" key="1">
    <citation type="submission" date="2020-06" db="EMBL/GenBank/DDBJ databases">
        <authorList>
            <person name="Li R."/>
            <person name="Bekaert M."/>
        </authorList>
    </citation>
    <scope>NUCLEOTIDE SEQUENCE [LARGE SCALE GENOMIC DNA]</scope>
    <source>
        <strain evidence="2">wild</strain>
    </source>
</reference>
<name>A0A6J8DTR6_MYTCO</name>
<gene>
    <name evidence="1" type="ORF">MCOR_44009</name>
</gene>